<evidence type="ECO:0000256" key="4">
    <source>
        <dbReference type="ARBA" id="ARBA00022737"/>
    </source>
</evidence>
<dbReference type="AlphaFoldDB" id="A0A934Q7H8"/>
<feature type="transmembrane region" description="Helical" evidence="9">
    <location>
        <begin position="6"/>
        <end position="28"/>
    </location>
</feature>
<evidence type="ECO:0000256" key="7">
    <source>
        <dbReference type="PROSITE-ProRule" id="PRU00703"/>
    </source>
</evidence>
<dbReference type="InterPro" id="IPR044751">
    <property type="entry name" value="Ion_transp-like_CBS"/>
</dbReference>
<gene>
    <name evidence="12" type="ORF">JD276_11630</name>
</gene>
<evidence type="ECO:0000256" key="9">
    <source>
        <dbReference type="SAM" id="Phobius"/>
    </source>
</evidence>
<dbReference type="EMBL" id="JAEHOH010000015">
    <property type="protein sequence ID" value="MBK0419684.1"/>
    <property type="molecule type" value="Genomic_DNA"/>
</dbReference>
<dbReference type="Gene3D" id="3.10.580.10">
    <property type="entry name" value="CBS-domain"/>
    <property type="match status" value="1"/>
</dbReference>
<feature type="domain" description="CBS" evidence="10">
    <location>
        <begin position="284"/>
        <end position="341"/>
    </location>
</feature>
<feature type="transmembrane region" description="Helical" evidence="9">
    <location>
        <begin position="99"/>
        <end position="119"/>
    </location>
</feature>
<dbReference type="InterPro" id="IPR000644">
    <property type="entry name" value="CBS_dom"/>
</dbReference>
<evidence type="ECO:0000313" key="13">
    <source>
        <dbReference type="Proteomes" id="UP000608530"/>
    </source>
</evidence>
<evidence type="ECO:0000259" key="10">
    <source>
        <dbReference type="PROSITE" id="PS51371"/>
    </source>
</evidence>
<organism evidence="12 13">
    <name type="scientific">Leucobacter chromiisoli</name>
    <dbReference type="NCBI Taxonomy" id="2796471"/>
    <lineage>
        <taxon>Bacteria</taxon>
        <taxon>Bacillati</taxon>
        <taxon>Actinomycetota</taxon>
        <taxon>Actinomycetes</taxon>
        <taxon>Micrococcales</taxon>
        <taxon>Microbacteriaceae</taxon>
        <taxon>Leucobacter</taxon>
    </lineage>
</organism>
<keyword evidence="13" id="KW-1185">Reference proteome</keyword>
<keyword evidence="4" id="KW-0677">Repeat</keyword>
<keyword evidence="5 8" id="KW-1133">Transmembrane helix</keyword>
<evidence type="ECO:0000256" key="2">
    <source>
        <dbReference type="ARBA" id="ARBA00022475"/>
    </source>
</evidence>
<dbReference type="PANTHER" id="PTHR43099:SF5">
    <property type="entry name" value="HLYC_CORC FAMILY TRANSPORTER"/>
    <property type="match status" value="1"/>
</dbReference>
<dbReference type="InterPro" id="IPR046342">
    <property type="entry name" value="CBS_dom_sf"/>
</dbReference>
<keyword evidence="2" id="KW-1003">Cell membrane</keyword>
<dbReference type="SUPFAM" id="SSF54631">
    <property type="entry name" value="CBS-domain pair"/>
    <property type="match status" value="1"/>
</dbReference>
<keyword evidence="3 8" id="KW-0812">Transmembrane</keyword>
<dbReference type="PROSITE" id="PS51371">
    <property type="entry name" value="CBS"/>
    <property type="match status" value="2"/>
</dbReference>
<dbReference type="Pfam" id="PF00571">
    <property type="entry name" value="CBS"/>
    <property type="match status" value="2"/>
</dbReference>
<keyword evidence="7" id="KW-0129">CBS domain</keyword>
<dbReference type="InterPro" id="IPR051676">
    <property type="entry name" value="UPF0053_domain"/>
</dbReference>
<sequence length="348" mass="37808">MSDWMGIVWLVVLLVANAFFVGAEFAVISARRSQIEPRAEAGSKRAKTALYAMEHATLMLATSQLGITVCSLLILNVSEPAIHHLMEGPLAWTGLPPEAVSITAFVLTLVLVSYLHVVFGEMVPKNAAFSMPDQAVLLLAPPLVAVSRLLRHIIAALNAVANGALRMFGVEPKSETNSTFTLEEVASIVSHSTREGVLEDRSGALTAAFEFTTKRARDLLIPSEQLIVLAPGATPEDVEAAVARHGFSRYPIAGVEGGLVGYVHIKDLLRLGEERIAEPIPPKRIRDMVTIHADAELEDVLARMQARGIHLARVHDADGRTLGVVFLEDVIEELVGEIHDATKRQRYE</sequence>
<reference evidence="12" key="1">
    <citation type="submission" date="2020-12" db="EMBL/GenBank/DDBJ databases">
        <title>Leucobacter sp. CAS1, isolated from Chromium sludge.</title>
        <authorList>
            <person name="Xu Z."/>
        </authorList>
    </citation>
    <scope>NUCLEOTIDE SEQUENCE</scope>
    <source>
        <strain evidence="12">CSA1</strain>
    </source>
</reference>
<dbReference type="GO" id="GO:0005886">
    <property type="term" value="C:plasma membrane"/>
    <property type="evidence" value="ECO:0007669"/>
    <property type="project" value="UniProtKB-SubCell"/>
</dbReference>
<keyword evidence="6 8" id="KW-0472">Membrane</keyword>
<comment type="subcellular location">
    <subcellularLocation>
        <location evidence="1">Cell membrane</location>
        <topology evidence="1">Multi-pass membrane protein</topology>
    </subcellularLocation>
</comment>
<evidence type="ECO:0000313" key="12">
    <source>
        <dbReference type="EMBL" id="MBK0419684.1"/>
    </source>
</evidence>
<feature type="domain" description="CBS" evidence="10">
    <location>
        <begin position="220"/>
        <end position="278"/>
    </location>
</feature>
<feature type="domain" description="CNNM transmembrane" evidence="11">
    <location>
        <begin position="1"/>
        <end position="202"/>
    </location>
</feature>
<dbReference type="PANTHER" id="PTHR43099">
    <property type="entry name" value="UPF0053 PROTEIN YRKA"/>
    <property type="match status" value="1"/>
</dbReference>
<dbReference type="InterPro" id="IPR002550">
    <property type="entry name" value="CNNM"/>
</dbReference>
<dbReference type="SMART" id="SM00116">
    <property type="entry name" value="CBS"/>
    <property type="match status" value="2"/>
</dbReference>
<dbReference type="PROSITE" id="PS51846">
    <property type="entry name" value="CNNM"/>
    <property type="match status" value="1"/>
</dbReference>
<evidence type="ECO:0000256" key="1">
    <source>
        <dbReference type="ARBA" id="ARBA00004651"/>
    </source>
</evidence>
<accession>A0A934Q7H8</accession>
<proteinExistence type="predicted"/>
<evidence type="ECO:0000256" key="6">
    <source>
        <dbReference type="ARBA" id="ARBA00023136"/>
    </source>
</evidence>
<dbReference type="Pfam" id="PF01595">
    <property type="entry name" value="CNNM"/>
    <property type="match status" value="1"/>
</dbReference>
<name>A0A934Q7H8_9MICO</name>
<dbReference type="Proteomes" id="UP000608530">
    <property type="component" value="Unassembled WGS sequence"/>
</dbReference>
<evidence type="ECO:0000256" key="8">
    <source>
        <dbReference type="PROSITE-ProRule" id="PRU01193"/>
    </source>
</evidence>
<evidence type="ECO:0000256" key="3">
    <source>
        <dbReference type="ARBA" id="ARBA00022692"/>
    </source>
</evidence>
<dbReference type="CDD" id="cd04590">
    <property type="entry name" value="CBS_pair_CorC_HlyC_assoc"/>
    <property type="match status" value="1"/>
</dbReference>
<evidence type="ECO:0000256" key="5">
    <source>
        <dbReference type="ARBA" id="ARBA00022989"/>
    </source>
</evidence>
<evidence type="ECO:0000259" key="11">
    <source>
        <dbReference type="PROSITE" id="PS51846"/>
    </source>
</evidence>
<comment type="caution">
    <text evidence="12">The sequence shown here is derived from an EMBL/GenBank/DDBJ whole genome shotgun (WGS) entry which is preliminary data.</text>
</comment>
<protein>
    <submittedName>
        <fullName evidence="12">HlyC/CorC family transporter</fullName>
    </submittedName>
</protein>
<dbReference type="RefSeq" id="WP_200115823.1">
    <property type="nucleotide sequence ID" value="NZ_JAEHOH010000015.1"/>
</dbReference>
<feature type="transmembrane region" description="Helical" evidence="9">
    <location>
        <begin position="49"/>
        <end position="75"/>
    </location>
</feature>